<dbReference type="InterPro" id="IPR023170">
    <property type="entry name" value="HhH_base_excis_C"/>
</dbReference>
<organism evidence="12 13">
    <name type="scientific">Jutongia hominis</name>
    <dbReference type="NCBI Taxonomy" id="2763664"/>
    <lineage>
        <taxon>Bacteria</taxon>
        <taxon>Bacillati</taxon>
        <taxon>Bacillota</taxon>
        <taxon>Clostridia</taxon>
        <taxon>Lachnospirales</taxon>
        <taxon>Lachnospiraceae</taxon>
        <taxon>Jutongia</taxon>
    </lineage>
</organism>
<dbReference type="PIRSF" id="PIRSF001435">
    <property type="entry name" value="Nth"/>
    <property type="match status" value="1"/>
</dbReference>
<evidence type="ECO:0000256" key="3">
    <source>
        <dbReference type="ARBA" id="ARBA00022723"/>
    </source>
</evidence>
<evidence type="ECO:0000256" key="1">
    <source>
        <dbReference type="ARBA" id="ARBA00008343"/>
    </source>
</evidence>
<feature type="binding site" evidence="10">
    <location>
        <position position="205"/>
    </location>
    <ligand>
        <name>[4Fe-4S] cluster</name>
        <dbReference type="ChEBI" id="CHEBI:49883"/>
    </ligand>
</feature>
<keyword evidence="6 10" id="KW-0408">Iron</keyword>
<protein>
    <recommendedName>
        <fullName evidence="10">Endonuclease III</fullName>
        <ecNumber evidence="10">4.2.99.18</ecNumber>
    </recommendedName>
    <alternativeName>
        <fullName evidence="10">DNA-(apurinic or apyrimidinic site) lyase</fullName>
    </alternativeName>
</protein>
<keyword evidence="10" id="KW-0456">Lyase</keyword>
<feature type="binding site" evidence="10">
    <location>
        <position position="195"/>
    </location>
    <ligand>
        <name>[4Fe-4S] cluster</name>
        <dbReference type="ChEBI" id="CHEBI:49883"/>
    </ligand>
</feature>
<dbReference type="InterPro" id="IPR011257">
    <property type="entry name" value="DNA_glycosylase"/>
</dbReference>
<evidence type="ECO:0000256" key="9">
    <source>
        <dbReference type="ARBA" id="ARBA00023295"/>
    </source>
</evidence>
<comment type="catalytic activity">
    <reaction evidence="10">
        <text>2'-deoxyribonucleotide-(2'-deoxyribose 5'-phosphate)-2'-deoxyribonucleotide-DNA = a 3'-end 2'-deoxyribonucleotide-(2,3-dehydro-2,3-deoxyribose 5'-phosphate)-DNA + a 5'-end 5'-phospho-2'-deoxyribonucleoside-DNA + H(+)</text>
        <dbReference type="Rhea" id="RHEA:66592"/>
        <dbReference type="Rhea" id="RHEA-COMP:13180"/>
        <dbReference type="Rhea" id="RHEA-COMP:16897"/>
        <dbReference type="Rhea" id="RHEA-COMP:17067"/>
        <dbReference type="ChEBI" id="CHEBI:15378"/>
        <dbReference type="ChEBI" id="CHEBI:136412"/>
        <dbReference type="ChEBI" id="CHEBI:157695"/>
        <dbReference type="ChEBI" id="CHEBI:167181"/>
        <dbReference type="EC" id="4.2.99.18"/>
    </reaction>
</comment>
<dbReference type="PANTHER" id="PTHR10359:SF18">
    <property type="entry name" value="ENDONUCLEASE III"/>
    <property type="match status" value="1"/>
</dbReference>
<dbReference type="RefSeq" id="WP_249302374.1">
    <property type="nucleotide sequence ID" value="NZ_JACRSW010000001.1"/>
</dbReference>
<evidence type="ECO:0000256" key="6">
    <source>
        <dbReference type="ARBA" id="ARBA00023004"/>
    </source>
</evidence>
<evidence type="ECO:0000313" key="13">
    <source>
        <dbReference type="Proteomes" id="UP000637513"/>
    </source>
</evidence>
<name>A0ABR7MRA2_9FIRM</name>
<evidence type="ECO:0000256" key="5">
    <source>
        <dbReference type="ARBA" id="ARBA00022801"/>
    </source>
</evidence>
<dbReference type="InterPro" id="IPR003651">
    <property type="entry name" value="Endonuclease3_FeS-loop_motif"/>
</dbReference>
<dbReference type="Gene3D" id="1.10.1670.10">
    <property type="entry name" value="Helix-hairpin-Helix base-excision DNA repair enzymes (C-terminal)"/>
    <property type="match status" value="1"/>
</dbReference>
<dbReference type="SUPFAM" id="SSF48150">
    <property type="entry name" value="DNA-glycosylase"/>
    <property type="match status" value="1"/>
</dbReference>
<dbReference type="GO" id="GO:0004519">
    <property type="term" value="F:endonuclease activity"/>
    <property type="evidence" value="ECO:0007669"/>
    <property type="project" value="UniProtKB-KW"/>
</dbReference>
<dbReference type="Pfam" id="PF00633">
    <property type="entry name" value="HHH"/>
    <property type="match status" value="1"/>
</dbReference>
<evidence type="ECO:0000256" key="2">
    <source>
        <dbReference type="ARBA" id="ARBA00022485"/>
    </source>
</evidence>
<evidence type="ECO:0000256" key="4">
    <source>
        <dbReference type="ARBA" id="ARBA00022763"/>
    </source>
</evidence>
<keyword evidence="3 10" id="KW-0479">Metal-binding</keyword>
<feature type="domain" description="HhH-GPD" evidence="11">
    <location>
        <begin position="46"/>
        <end position="193"/>
    </location>
</feature>
<dbReference type="InterPro" id="IPR005759">
    <property type="entry name" value="Nth"/>
</dbReference>
<proteinExistence type="inferred from homology"/>
<keyword evidence="8 10" id="KW-0234">DNA repair</keyword>
<evidence type="ECO:0000256" key="10">
    <source>
        <dbReference type="HAMAP-Rule" id="MF_00942"/>
    </source>
</evidence>
<keyword evidence="2 10" id="KW-0004">4Fe-4S</keyword>
<keyword evidence="4 10" id="KW-0227">DNA damage</keyword>
<evidence type="ECO:0000256" key="7">
    <source>
        <dbReference type="ARBA" id="ARBA00023014"/>
    </source>
</evidence>
<evidence type="ECO:0000313" key="12">
    <source>
        <dbReference type="EMBL" id="MBC8556324.1"/>
    </source>
</evidence>
<dbReference type="SMART" id="SM00525">
    <property type="entry name" value="FES"/>
    <property type="match status" value="1"/>
</dbReference>
<feature type="binding site" evidence="10">
    <location>
        <position position="202"/>
    </location>
    <ligand>
        <name>[4Fe-4S] cluster</name>
        <dbReference type="ChEBI" id="CHEBI:49883"/>
    </ligand>
</feature>
<dbReference type="EC" id="4.2.99.18" evidence="10"/>
<dbReference type="Pfam" id="PF10576">
    <property type="entry name" value="EndIII_4Fe-2S"/>
    <property type="match status" value="1"/>
</dbReference>
<dbReference type="Pfam" id="PF00730">
    <property type="entry name" value="HhH-GPD"/>
    <property type="match status" value="1"/>
</dbReference>
<comment type="caution">
    <text evidence="12">The sequence shown here is derived from an EMBL/GenBank/DDBJ whole genome shotgun (WGS) entry which is preliminary data.</text>
</comment>
<keyword evidence="13" id="KW-1185">Reference proteome</keyword>
<feature type="binding site" evidence="10">
    <location>
        <position position="211"/>
    </location>
    <ligand>
        <name>[4Fe-4S] cluster</name>
        <dbReference type="ChEBI" id="CHEBI:49883"/>
    </ligand>
</feature>
<keyword evidence="12" id="KW-0255">Endonuclease</keyword>
<keyword evidence="12" id="KW-0540">Nuclease</keyword>
<accession>A0ABR7MRA2</accession>
<dbReference type="NCBIfam" id="TIGR01083">
    <property type="entry name" value="nth"/>
    <property type="match status" value="1"/>
</dbReference>
<comment type="function">
    <text evidence="10">DNA repair enzyme that has both DNA N-glycosylase activity and AP-lyase activity. The DNA N-glycosylase activity releases various damaged pyrimidines from DNA by cleaving the N-glycosidic bond, leaving an AP (apurinic/apyrimidinic) site. The AP-lyase activity cleaves the phosphodiester bond 3' to the AP site by a beta-elimination, leaving a 3'-terminal unsaturated sugar and a product with a terminal 5'-phosphate.</text>
</comment>
<evidence type="ECO:0000256" key="8">
    <source>
        <dbReference type="ARBA" id="ARBA00023204"/>
    </source>
</evidence>
<reference evidence="12 13" key="1">
    <citation type="submission" date="2020-08" db="EMBL/GenBank/DDBJ databases">
        <title>Genome public.</title>
        <authorList>
            <person name="Liu C."/>
            <person name="Sun Q."/>
        </authorList>
    </citation>
    <scope>NUCLEOTIDE SEQUENCE [LARGE SCALE GENOMIC DNA]</scope>
    <source>
        <strain evidence="12 13">BX3</strain>
    </source>
</reference>
<dbReference type="EMBL" id="JACRSW010000001">
    <property type="protein sequence ID" value="MBC8556324.1"/>
    <property type="molecule type" value="Genomic_DNA"/>
</dbReference>
<evidence type="ECO:0000259" key="11">
    <source>
        <dbReference type="SMART" id="SM00478"/>
    </source>
</evidence>
<keyword evidence="9 10" id="KW-0326">Glycosidase</keyword>
<dbReference type="CDD" id="cd00056">
    <property type="entry name" value="ENDO3c"/>
    <property type="match status" value="1"/>
</dbReference>
<dbReference type="InterPro" id="IPR003265">
    <property type="entry name" value="HhH-GPD_domain"/>
</dbReference>
<sequence length="215" mass="24598">MAKRMTVKEKERVARILALLDKEYGTDYRCYLEHDSAWQLLIATMLSAQCTDARVNIVTKDLFVKYPSIEAFAKADREELEQDIRSTGFYRNKAKNIIACCQKLLLEFHGEVPSDLESLTSLAGVGRKTANVIRGNIFNEPSIVVDTHVKRISRKLGLTKEKDPEKIEYDLMHVLPKDHWILWNIHIITLGRTICTARSPQCETCFLKDECPAAK</sequence>
<dbReference type="InterPro" id="IPR000445">
    <property type="entry name" value="HhH_motif"/>
</dbReference>
<dbReference type="Proteomes" id="UP000637513">
    <property type="component" value="Unassembled WGS sequence"/>
</dbReference>
<dbReference type="SMART" id="SM00478">
    <property type="entry name" value="ENDO3c"/>
    <property type="match status" value="1"/>
</dbReference>
<dbReference type="PANTHER" id="PTHR10359">
    <property type="entry name" value="A/G-SPECIFIC ADENINE GLYCOSYLASE/ENDONUCLEASE III"/>
    <property type="match status" value="1"/>
</dbReference>
<comment type="similarity">
    <text evidence="1 10">Belongs to the Nth/MutY family.</text>
</comment>
<dbReference type="HAMAP" id="MF_00942">
    <property type="entry name" value="Nth"/>
    <property type="match status" value="1"/>
</dbReference>
<keyword evidence="7 10" id="KW-0411">Iron-sulfur</keyword>
<comment type="cofactor">
    <cofactor evidence="10">
        <name>[4Fe-4S] cluster</name>
        <dbReference type="ChEBI" id="CHEBI:49883"/>
    </cofactor>
    <text evidence="10">Binds 1 [4Fe-4S] cluster.</text>
</comment>
<dbReference type="Gene3D" id="1.10.340.30">
    <property type="entry name" value="Hypothetical protein, domain 2"/>
    <property type="match status" value="1"/>
</dbReference>
<gene>
    <name evidence="10 12" type="primary">nth</name>
    <name evidence="12" type="ORF">H8700_01110</name>
</gene>
<keyword evidence="5 10" id="KW-0378">Hydrolase</keyword>
<keyword evidence="10" id="KW-0238">DNA-binding</keyword>